<proteinExistence type="inferred from homology"/>
<comment type="caution">
    <text evidence="5">The sequence shown here is derived from an EMBL/GenBank/DDBJ whole genome shotgun (WGS) entry which is preliminary data.</text>
</comment>
<accession>A0A9N7R1R0</accession>
<comment type="subcellular location">
    <subcellularLocation>
        <location evidence="1">Secreted</location>
        <location evidence="1">Extracellular space</location>
        <location evidence="1">Extracellular matrix</location>
    </subcellularLocation>
</comment>
<feature type="signal peptide" evidence="4">
    <location>
        <begin position="1"/>
        <end position="18"/>
    </location>
</feature>
<dbReference type="OrthoDB" id="7108654at2759"/>
<evidence type="ECO:0000256" key="2">
    <source>
        <dbReference type="ARBA" id="ARBA00007865"/>
    </source>
</evidence>
<sequence length="175" mass="18969">MILVLLQSFLLTCAVAHAMLLYAAIATPDAAYPPPYGLDESFTTASANAAAADGRASAASHDERGAGRIIDISHRYHEDMPSWESEDSVGQFLWLARSMKNGSVANFSEMKMGVHTGTHVDAPGHVYDHYFHSGFDVDSLDLEVLNGMDSISVEHFKPEFGFSASVYLVNLTVIS</sequence>
<feature type="chain" id="PRO_5040162872" evidence="4">
    <location>
        <begin position="19"/>
        <end position="175"/>
    </location>
</feature>
<dbReference type="InterPro" id="IPR007325">
    <property type="entry name" value="KFase/CYL"/>
</dbReference>
<dbReference type="GO" id="GO:0019441">
    <property type="term" value="P:L-tryptophan catabolic process to kynurenine"/>
    <property type="evidence" value="ECO:0007669"/>
    <property type="project" value="InterPro"/>
</dbReference>
<dbReference type="Pfam" id="PF04199">
    <property type="entry name" value="Cyclase"/>
    <property type="match status" value="1"/>
</dbReference>
<protein>
    <submittedName>
        <fullName evidence="5">Cyclase family protein</fullName>
    </submittedName>
</protein>
<evidence type="ECO:0000256" key="4">
    <source>
        <dbReference type="SAM" id="SignalP"/>
    </source>
</evidence>
<evidence type="ECO:0000256" key="3">
    <source>
        <dbReference type="ARBA" id="ARBA00022530"/>
    </source>
</evidence>
<reference evidence="5" key="1">
    <citation type="submission" date="2019-12" db="EMBL/GenBank/DDBJ databases">
        <authorList>
            <person name="Scholes J."/>
        </authorList>
    </citation>
    <scope>NUCLEOTIDE SEQUENCE</scope>
</reference>
<dbReference type="InterPro" id="IPR037175">
    <property type="entry name" value="KFase_sf"/>
</dbReference>
<organism evidence="5 6">
    <name type="scientific">Striga hermonthica</name>
    <name type="common">Purple witchweed</name>
    <name type="synonym">Buchnera hermonthica</name>
    <dbReference type="NCBI Taxonomy" id="68872"/>
    <lineage>
        <taxon>Eukaryota</taxon>
        <taxon>Viridiplantae</taxon>
        <taxon>Streptophyta</taxon>
        <taxon>Embryophyta</taxon>
        <taxon>Tracheophyta</taxon>
        <taxon>Spermatophyta</taxon>
        <taxon>Magnoliopsida</taxon>
        <taxon>eudicotyledons</taxon>
        <taxon>Gunneridae</taxon>
        <taxon>Pentapetalae</taxon>
        <taxon>asterids</taxon>
        <taxon>lamiids</taxon>
        <taxon>Lamiales</taxon>
        <taxon>Orobanchaceae</taxon>
        <taxon>Buchnereae</taxon>
        <taxon>Striga</taxon>
    </lineage>
</organism>
<dbReference type="SUPFAM" id="SSF102198">
    <property type="entry name" value="Putative cyclase"/>
    <property type="match status" value="1"/>
</dbReference>
<keyword evidence="3" id="KW-0272">Extracellular matrix</keyword>
<name>A0A9N7R1R0_STRHE</name>
<dbReference type="Gene3D" id="3.50.30.50">
    <property type="entry name" value="Putative cyclase"/>
    <property type="match status" value="1"/>
</dbReference>
<evidence type="ECO:0000313" key="5">
    <source>
        <dbReference type="EMBL" id="CAA0806766.1"/>
    </source>
</evidence>
<keyword evidence="3" id="KW-0964">Secreted</keyword>
<gene>
    <name evidence="5" type="ORF">SHERM_09649</name>
</gene>
<evidence type="ECO:0000256" key="1">
    <source>
        <dbReference type="ARBA" id="ARBA00004498"/>
    </source>
</evidence>
<comment type="similarity">
    <text evidence="2">Belongs to the Cyclase 1 superfamily.</text>
</comment>
<dbReference type="Proteomes" id="UP001153555">
    <property type="component" value="Unassembled WGS sequence"/>
</dbReference>
<dbReference type="AlphaFoldDB" id="A0A9N7R1R0"/>
<dbReference type="EMBL" id="CACSLK010000984">
    <property type="protein sequence ID" value="CAA0806766.1"/>
    <property type="molecule type" value="Genomic_DNA"/>
</dbReference>
<keyword evidence="4" id="KW-0732">Signal</keyword>
<evidence type="ECO:0000313" key="6">
    <source>
        <dbReference type="Proteomes" id="UP001153555"/>
    </source>
</evidence>
<dbReference type="GO" id="GO:0004061">
    <property type="term" value="F:arylformamidase activity"/>
    <property type="evidence" value="ECO:0007669"/>
    <property type="project" value="InterPro"/>
</dbReference>
<dbReference type="PANTHER" id="PTHR31118:SF12">
    <property type="entry name" value="CYCLASE-LIKE PROTEIN 2"/>
    <property type="match status" value="1"/>
</dbReference>
<keyword evidence="6" id="KW-1185">Reference proteome</keyword>
<dbReference type="PANTHER" id="PTHR31118">
    <property type="entry name" value="CYCLASE-LIKE PROTEIN 2"/>
    <property type="match status" value="1"/>
</dbReference>